<comment type="catalytic activity">
    <reaction evidence="8 10">
        <text>hydrogencarbonate + H(+) = CO2 + H2O</text>
        <dbReference type="Rhea" id="RHEA:10748"/>
        <dbReference type="ChEBI" id="CHEBI:15377"/>
        <dbReference type="ChEBI" id="CHEBI:15378"/>
        <dbReference type="ChEBI" id="CHEBI:16526"/>
        <dbReference type="ChEBI" id="CHEBI:17544"/>
        <dbReference type="EC" id="4.2.1.1"/>
    </reaction>
</comment>
<dbReference type="SUPFAM" id="SSF53056">
    <property type="entry name" value="beta-carbonic anhydrase, cab"/>
    <property type="match status" value="1"/>
</dbReference>
<feature type="binding site" evidence="9">
    <location>
        <position position="130"/>
    </location>
    <ligand>
        <name>Zn(2+)</name>
        <dbReference type="ChEBI" id="CHEBI:29105"/>
    </ligand>
</feature>
<dbReference type="AlphaFoldDB" id="A0A507DYA6"/>
<organism evidence="11 12">
    <name type="scientific">Powellomyces hirtus</name>
    <dbReference type="NCBI Taxonomy" id="109895"/>
    <lineage>
        <taxon>Eukaryota</taxon>
        <taxon>Fungi</taxon>
        <taxon>Fungi incertae sedis</taxon>
        <taxon>Chytridiomycota</taxon>
        <taxon>Chytridiomycota incertae sedis</taxon>
        <taxon>Chytridiomycetes</taxon>
        <taxon>Spizellomycetales</taxon>
        <taxon>Powellomycetaceae</taxon>
        <taxon>Powellomyces</taxon>
    </lineage>
</organism>
<dbReference type="InterPro" id="IPR036874">
    <property type="entry name" value="Carbonic_anhydrase_sf"/>
</dbReference>
<dbReference type="FunFam" id="3.40.1050.10:FF:000001">
    <property type="entry name" value="Carbonic anhydrase"/>
    <property type="match status" value="1"/>
</dbReference>
<dbReference type="InterPro" id="IPR015892">
    <property type="entry name" value="Carbonic_anhydrase_CS"/>
</dbReference>
<dbReference type="SMART" id="SM00947">
    <property type="entry name" value="Pro_CA"/>
    <property type="match status" value="1"/>
</dbReference>
<gene>
    <name evidence="11" type="primary">NCE103</name>
    <name evidence="11" type="ORF">PhCBS80983_g04994</name>
</gene>
<dbReference type="PROSITE" id="PS00705">
    <property type="entry name" value="PROK_CO2_ANHYDRASE_2"/>
    <property type="match status" value="1"/>
</dbReference>
<evidence type="ECO:0000256" key="6">
    <source>
        <dbReference type="ARBA" id="ARBA00023239"/>
    </source>
</evidence>
<evidence type="ECO:0000256" key="3">
    <source>
        <dbReference type="ARBA" id="ARBA00014628"/>
    </source>
</evidence>
<dbReference type="PANTHER" id="PTHR11002:SF76">
    <property type="entry name" value="CARBONIC ANHYDRASE"/>
    <property type="match status" value="1"/>
</dbReference>
<evidence type="ECO:0000256" key="7">
    <source>
        <dbReference type="ARBA" id="ARBA00031969"/>
    </source>
</evidence>
<dbReference type="Gene3D" id="3.40.1050.10">
    <property type="entry name" value="Carbonic anhydrase"/>
    <property type="match status" value="1"/>
</dbReference>
<keyword evidence="12" id="KW-1185">Reference proteome</keyword>
<proteinExistence type="inferred from homology"/>
<accession>A0A507DYA6</accession>
<dbReference type="InterPro" id="IPR001765">
    <property type="entry name" value="Carbonic_anhydrase"/>
</dbReference>
<dbReference type="GO" id="GO:0015976">
    <property type="term" value="P:carbon utilization"/>
    <property type="evidence" value="ECO:0007669"/>
    <property type="project" value="InterPro"/>
</dbReference>
<feature type="binding site" evidence="9">
    <location>
        <position position="74"/>
    </location>
    <ligand>
        <name>Zn(2+)</name>
        <dbReference type="ChEBI" id="CHEBI:29105"/>
    </ligand>
</feature>
<dbReference type="Pfam" id="PF00484">
    <property type="entry name" value="Pro_CA"/>
    <property type="match status" value="1"/>
</dbReference>
<keyword evidence="6 10" id="KW-0456">Lyase</keyword>
<evidence type="ECO:0000256" key="8">
    <source>
        <dbReference type="ARBA" id="ARBA00048348"/>
    </source>
</evidence>
<feature type="binding site" evidence="9">
    <location>
        <position position="76"/>
    </location>
    <ligand>
        <name>Zn(2+)</name>
        <dbReference type="ChEBI" id="CHEBI:29105"/>
    </ligand>
</feature>
<name>A0A507DYA6_9FUNG</name>
<evidence type="ECO:0000256" key="4">
    <source>
        <dbReference type="ARBA" id="ARBA00022723"/>
    </source>
</evidence>
<dbReference type="EC" id="4.2.1.1" evidence="2 10"/>
<evidence type="ECO:0000313" key="11">
    <source>
        <dbReference type="EMBL" id="TPX55820.1"/>
    </source>
</evidence>
<sequence>MTTSVDNDKVDDNARDVLTVDASVEDEAGDVDGITPEKMLQNNKEWAAEISAARPGFFEGLAKLQAPDVLWIGCSDSRVPANQLLKLDPGEVFVHRNVAAIVHNTDLNSHVVLQYAVDVLKVKHVIVCGHYGCGGVAAALTNRQFGLIDYWIRVVKDLYKQNEKELSTLSDAEKCDRMVELNVENSVKNVAHSTVVQNAWARGQELAIYGWCYRLTDGILKDLKIKIDNMDGVTGVHRVGTPP</sequence>
<evidence type="ECO:0000256" key="2">
    <source>
        <dbReference type="ARBA" id="ARBA00012925"/>
    </source>
</evidence>
<dbReference type="EMBL" id="QEAQ01000094">
    <property type="protein sequence ID" value="TPX55820.1"/>
    <property type="molecule type" value="Genomic_DNA"/>
</dbReference>
<dbReference type="PANTHER" id="PTHR11002">
    <property type="entry name" value="CARBONIC ANHYDRASE"/>
    <property type="match status" value="1"/>
</dbReference>
<reference evidence="11 12" key="1">
    <citation type="journal article" date="2019" name="Sci. Rep.">
        <title>Comparative genomics of chytrid fungi reveal insights into the obligate biotrophic and pathogenic lifestyle of Synchytrium endobioticum.</title>
        <authorList>
            <person name="van de Vossenberg B.T.L.H."/>
            <person name="Warris S."/>
            <person name="Nguyen H.D.T."/>
            <person name="van Gent-Pelzer M.P.E."/>
            <person name="Joly D.L."/>
            <person name="van de Geest H.C."/>
            <person name="Bonants P.J.M."/>
            <person name="Smith D.S."/>
            <person name="Levesque C.A."/>
            <person name="van der Lee T.A.J."/>
        </authorList>
    </citation>
    <scope>NUCLEOTIDE SEQUENCE [LARGE SCALE GENOMIC DNA]</scope>
    <source>
        <strain evidence="11 12">CBS 809.83</strain>
    </source>
</reference>
<comment type="cofactor">
    <cofactor evidence="9">
        <name>Zn(2+)</name>
        <dbReference type="ChEBI" id="CHEBI:29105"/>
    </cofactor>
    <text evidence="9">Binds 1 zinc ion per subunit.</text>
</comment>
<evidence type="ECO:0000256" key="1">
    <source>
        <dbReference type="ARBA" id="ARBA00006217"/>
    </source>
</evidence>
<protein>
    <recommendedName>
        <fullName evidence="3 10">Carbonic anhydrase</fullName>
        <ecNumber evidence="2 10">4.2.1.1</ecNumber>
    </recommendedName>
    <alternativeName>
        <fullName evidence="7 10">Carbonate dehydratase</fullName>
    </alternativeName>
</protein>
<dbReference type="Proteomes" id="UP000318582">
    <property type="component" value="Unassembled WGS sequence"/>
</dbReference>
<evidence type="ECO:0000256" key="9">
    <source>
        <dbReference type="PIRSR" id="PIRSR601765-1"/>
    </source>
</evidence>
<evidence type="ECO:0000256" key="5">
    <source>
        <dbReference type="ARBA" id="ARBA00022833"/>
    </source>
</evidence>
<evidence type="ECO:0000313" key="12">
    <source>
        <dbReference type="Proteomes" id="UP000318582"/>
    </source>
</evidence>
<keyword evidence="4 9" id="KW-0479">Metal-binding</keyword>
<dbReference type="PROSITE" id="PS00704">
    <property type="entry name" value="PROK_CO2_ANHYDRASE_1"/>
    <property type="match status" value="1"/>
</dbReference>
<dbReference type="CDD" id="cd00883">
    <property type="entry name" value="beta_CA_cladeA"/>
    <property type="match status" value="1"/>
</dbReference>
<keyword evidence="5 9" id="KW-0862">Zinc</keyword>
<feature type="binding site" evidence="9">
    <location>
        <position position="133"/>
    </location>
    <ligand>
        <name>Zn(2+)</name>
        <dbReference type="ChEBI" id="CHEBI:29105"/>
    </ligand>
</feature>
<evidence type="ECO:0000256" key="10">
    <source>
        <dbReference type="RuleBase" id="RU003956"/>
    </source>
</evidence>
<comment type="caution">
    <text evidence="11">The sequence shown here is derived from an EMBL/GenBank/DDBJ whole genome shotgun (WGS) entry which is preliminary data.</text>
</comment>
<comment type="similarity">
    <text evidence="1 10">Belongs to the beta-class carbonic anhydrase family.</text>
</comment>
<dbReference type="STRING" id="109895.A0A507DYA6"/>
<dbReference type="GO" id="GO:0004089">
    <property type="term" value="F:carbonate dehydratase activity"/>
    <property type="evidence" value="ECO:0007669"/>
    <property type="project" value="UniProtKB-UniRule"/>
</dbReference>
<comment type="function">
    <text evidence="10">Reversible hydration of carbon dioxide.</text>
</comment>
<dbReference type="GO" id="GO:0008270">
    <property type="term" value="F:zinc ion binding"/>
    <property type="evidence" value="ECO:0007669"/>
    <property type="project" value="UniProtKB-UniRule"/>
</dbReference>